<evidence type="ECO:0000256" key="5">
    <source>
        <dbReference type="ARBA" id="ARBA00022989"/>
    </source>
</evidence>
<dbReference type="EMBL" id="JAQAGZ010000021">
    <property type="protein sequence ID" value="MCZ8516030.1"/>
    <property type="molecule type" value="Genomic_DNA"/>
</dbReference>
<proteinExistence type="inferred from homology"/>
<comment type="caution">
    <text evidence="9">The sequence shown here is derived from an EMBL/GenBank/DDBJ whole genome shotgun (WGS) entry which is preliminary data.</text>
</comment>
<feature type="transmembrane region" description="Helical" evidence="7">
    <location>
        <begin position="106"/>
        <end position="127"/>
    </location>
</feature>
<evidence type="ECO:0000256" key="7">
    <source>
        <dbReference type="RuleBase" id="RU363032"/>
    </source>
</evidence>
<feature type="transmembrane region" description="Helical" evidence="7">
    <location>
        <begin position="71"/>
        <end position="94"/>
    </location>
</feature>
<keyword evidence="6 7" id="KW-0472">Membrane</keyword>
<dbReference type="PROSITE" id="PS50928">
    <property type="entry name" value="ABC_TM1"/>
    <property type="match status" value="1"/>
</dbReference>
<accession>A0ABT4QGM0</accession>
<dbReference type="PANTHER" id="PTHR30193:SF37">
    <property type="entry name" value="INNER MEMBRANE ABC TRANSPORTER PERMEASE PROTEIN YCJO"/>
    <property type="match status" value="1"/>
</dbReference>
<protein>
    <submittedName>
        <fullName evidence="9">Sugar ABC transporter permease</fullName>
    </submittedName>
</protein>
<dbReference type="InterPro" id="IPR035906">
    <property type="entry name" value="MetI-like_sf"/>
</dbReference>
<feature type="transmembrane region" description="Helical" evidence="7">
    <location>
        <begin position="255"/>
        <end position="278"/>
    </location>
</feature>
<evidence type="ECO:0000313" key="9">
    <source>
        <dbReference type="EMBL" id="MCZ8516030.1"/>
    </source>
</evidence>
<dbReference type="Proteomes" id="UP001527882">
    <property type="component" value="Unassembled WGS sequence"/>
</dbReference>
<evidence type="ECO:0000256" key="1">
    <source>
        <dbReference type="ARBA" id="ARBA00004651"/>
    </source>
</evidence>
<keyword evidence="3" id="KW-1003">Cell membrane</keyword>
<dbReference type="Gene3D" id="1.10.3720.10">
    <property type="entry name" value="MetI-like"/>
    <property type="match status" value="1"/>
</dbReference>
<evidence type="ECO:0000313" key="10">
    <source>
        <dbReference type="Proteomes" id="UP001527882"/>
    </source>
</evidence>
<dbReference type="InterPro" id="IPR051393">
    <property type="entry name" value="ABC_transporter_permease"/>
</dbReference>
<dbReference type="InterPro" id="IPR000515">
    <property type="entry name" value="MetI-like"/>
</dbReference>
<dbReference type="PANTHER" id="PTHR30193">
    <property type="entry name" value="ABC TRANSPORTER PERMEASE PROTEIN"/>
    <property type="match status" value="1"/>
</dbReference>
<dbReference type="RefSeq" id="WP_269884564.1">
    <property type="nucleotide sequence ID" value="NZ_JAQAGZ010000021.1"/>
</dbReference>
<keyword evidence="5 7" id="KW-1133">Transmembrane helix</keyword>
<dbReference type="CDD" id="cd06261">
    <property type="entry name" value="TM_PBP2"/>
    <property type="match status" value="1"/>
</dbReference>
<evidence type="ECO:0000256" key="3">
    <source>
        <dbReference type="ARBA" id="ARBA00022475"/>
    </source>
</evidence>
<evidence type="ECO:0000256" key="4">
    <source>
        <dbReference type="ARBA" id="ARBA00022692"/>
    </source>
</evidence>
<keyword evidence="10" id="KW-1185">Reference proteome</keyword>
<dbReference type="SUPFAM" id="SSF161098">
    <property type="entry name" value="MetI-like"/>
    <property type="match status" value="1"/>
</dbReference>
<feature type="transmembrane region" description="Helical" evidence="7">
    <location>
        <begin position="212"/>
        <end position="235"/>
    </location>
</feature>
<feature type="domain" description="ABC transmembrane type-1" evidence="8">
    <location>
        <begin position="68"/>
        <end position="281"/>
    </location>
</feature>
<dbReference type="Pfam" id="PF00528">
    <property type="entry name" value="BPD_transp_1"/>
    <property type="match status" value="1"/>
</dbReference>
<keyword evidence="2 7" id="KW-0813">Transport</keyword>
<feature type="transmembrane region" description="Helical" evidence="7">
    <location>
        <begin position="147"/>
        <end position="174"/>
    </location>
</feature>
<gene>
    <name evidence="9" type="ORF">O9H85_27240</name>
</gene>
<reference evidence="9 10" key="1">
    <citation type="submission" date="2022-12" db="EMBL/GenBank/DDBJ databases">
        <title>Draft genome sequence of Paenibacillus sp. dW9.</title>
        <authorList>
            <person name="Choi E.-W."/>
            <person name="Kim D.-U."/>
        </authorList>
    </citation>
    <scope>NUCLEOTIDE SEQUENCE [LARGE SCALE GENOMIC DNA]</scope>
    <source>
        <strain evidence="10">dW9</strain>
    </source>
</reference>
<evidence type="ECO:0000256" key="2">
    <source>
        <dbReference type="ARBA" id="ARBA00022448"/>
    </source>
</evidence>
<feature type="transmembrane region" description="Helical" evidence="7">
    <location>
        <begin position="12"/>
        <end position="31"/>
    </location>
</feature>
<comment type="similarity">
    <text evidence="7">Belongs to the binding-protein-dependent transport system permease family.</text>
</comment>
<keyword evidence="4 7" id="KW-0812">Transmembrane</keyword>
<evidence type="ECO:0000259" key="8">
    <source>
        <dbReference type="PROSITE" id="PS50928"/>
    </source>
</evidence>
<name>A0ABT4QGM0_9BACL</name>
<evidence type="ECO:0000256" key="6">
    <source>
        <dbReference type="ARBA" id="ARBA00023136"/>
    </source>
</evidence>
<sequence length="292" mass="33446">MQKIYKDYRAIIVLLAPALFFYLVFCLLPIFESFFISLFRWNIMNEKTWVGLQNYIDMLSDDVLIRSVKNLFILLIVDIVFSIPIAFMLAWLLTLGLTGTKAVRSLMYIPNLLSTVAVGTLWVYMYHQQYGIVNRILALFHIEMKTSLLANAFTVLPAIGFVMAWQHIGFYILLYMVGIQNIPSDVSDSARIDGVSQWQKIRYITLPMMRPVISVSLILLATGAFKSFDYVFVLTKGGPNRASEVLSSYMYDVGFLQMNLGYAAAMGFLLFIMCFLVIKLISLFEPKEEIQY</sequence>
<organism evidence="9 10">
    <name type="scientific">Paenibacillus gyeongsangnamensis</name>
    <dbReference type="NCBI Taxonomy" id="3388067"/>
    <lineage>
        <taxon>Bacteria</taxon>
        <taxon>Bacillati</taxon>
        <taxon>Bacillota</taxon>
        <taxon>Bacilli</taxon>
        <taxon>Bacillales</taxon>
        <taxon>Paenibacillaceae</taxon>
        <taxon>Paenibacillus</taxon>
    </lineage>
</organism>
<comment type="subcellular location">
    <subcellularLocation>
        <location evidence="1 7">Cell membrane</location>
        <topology evidence="1 7">Multi-pass membrane protein</topology>
    </subcellularLocation>
</comment>